<evidence type="ECO:0000313" key="4">
    <source>
        <dbReference type="Proteomes" id="UP000799118"/>
    </source>
</evidence>
<accession>A0A6A4H687</accession>
<keyword evidence="2" id="KW-1133">Transmembrane helix</keyword>
<feature type="region of interest" description="Disordered" evidence="1">
    <location>
        <begin position="1"/>
        <end position="20"/>
    </location>
</feature>
<sequence>MSSFKAFVPTQEPQETLSQDSLPPEVEKMLKYFTYMCIGCVAAASWDVLSHCLFDFDMLFNGRLRLPLIVYFVSRISVVSLLFMEAASVGIISTAPACAAASTMFSVLFVTGVASTTFLLFLRLRAIYINNTLIVRTYFFFWLTFVGCV</sequence>
<evidence type="ECO:0000313" key="3">
    <source>
        <dbReference type="EMBL" id="KAE9393238.1"/>
    </source>
</evidence>
<evidence type="ECO:0000256" key="2">
    <source>
        <dbReference type="SAM" id="Phobius"/>
    </source>
</evidence>
<protein>
    <submittedName>
        <fullName evidence="3">Uncharacterized protein</fullName>
    </submittedName>
</protein>
<evidence type="ECO:0000256" key="1">
    <source>
        <dbReference type="SAM" id="MobiDB-lite"/>
    </source>
</evidence>
<feature type="transmembrane region" description="Helical" evidence="2">
    <location>
        <begin position="99"/>
        <end position="121"/>
    </location>
</feature>
<feature type="compositionally biased region" description="Polar residues" evidence="1">
    <location>
        <begin position="11"/>
        <end position="20"/>
    </location>
</feature>
<keyword evidence="4" id="KW-1185">Reference proteome</keyword>
<reference evidence="3" key="1">
    <citation type="journal article" date="2019" name="Environ. Microbiol.">
        <title>Fungal ecological strategies reflected in gene transcription - a case study of two litter decomposers.</title>
        <authorList>
            <person name="Barbi F."/>
            <person name="Kohler A."/>
            <person name="Barry K."/>
            <person name="Baskaran P."/>
            <person name="Daum C."/>
            <person name="Fauchery L."/>
            <person name="Ihrmark K."/>
            <person name="Kuo A."/>
            <person name="LaButti K."/>
            <person name="Lipzen A."/>
            <person name="Morin E."/>
            <person name="Grigoriev I.V."/>
            <person name="Henrissat B."/>
            <person name="Lindahl B."/>
            <person name="Martin F."/>
        </authorList>
    </citation>
    <scope>NUCLEOTIDE SEQUENCE</scope>
    <source>
        <strain evidence="3">JB14</strain>
    </source>
</reference>
<keyword evidence="2" id="KW-0472">Membrane</keyword>
<feature type="transmembrane region" description="Helical" evidence="2">
    <location>
        <begin position="128"/>
        <end position="147"/>
    </location>
</feature>
<organism evidence="3 4">
    <name type="scientific">Gymnopus androsaceus JB14</name>
    <dbReference type="NCBI Taxonomy" id="1447944"/>
    <lineage>
        <taxon>Eukaryota</taxon>
        <taxon>Fungi</taxon>
        <taxon>Dikarya</taxon>
        <taxon>Basidiomycota</taxon>
        <taxon>Agaricomycotina</taxon>
        <taxon>Agaricomycetes</taxon>
        <taxon>Agaricomycetidae</taxon>
        <taxon>Agaricales</taxon>
        <taxon>Marasmiineae</taxon>
        <taxon>Omphalotaceae</taxon>
        <taxon>Gymnopus</taxon>
    </lineage>
</organism>
<feature type="transmembrane region" description="Helical" evidence="2">
    <location>
        <begin position="68"/>
        <end position="93"/>
    </location>
</feature>
<proteinExistence type="predicted"/>
<dbReference type="EMBL" id="ML769577">
    <property type="protein sequence ID" value="KAE9393238.1"/>
    <property type="molecule type" value="Genomic_DNA"/>
</dbReference>
<gene>
    <name evidence="3" type="ORF">BT96DRAFT_228747</name>
</gene>
<name>A0A6A4H687_9AGAR</name>
<dbReference type="AlphaFoldDB" id="A0A6A4H687"/>
<feature type="transmembrane region" description="Helical" evidence="2">
    <location>
        <begin position="32"/>
        <end position="56"/>
    </location>
</feature>
<dbReference type="OrthoDB" id="3038990at2759"/>
<keyword evidence="2" id="KW-0812">Transmembrane</keyword>
<dbReference type="Proteomes" id="UP000799118">
    <property type="component" value="Unassembled WGS sequence"/>
</dbReference>